<keyword evidence="1" id="KW-0732">Signal</keyword>
<dbReference type="InterPro" id="IPR046150">
    <property type="entry name" value="DUF6152"/>
</dbReference>
<gene>
    <name evidence="2" type="ORF">AAEO60_01620</name>
</gene>
<dbReference type="Pfam" id="PF19649">
    <property type="entry name" value="DUF6152"/>
    <property type="match status" value="1"/>
</dbReference>
<feature type="signal peptide" evidence="1">
    <location>
        <begin position="1"/>
        <end position="23"/>
    </location>
</feature>
<feature type="chain" id="PRO_5046159871" evidence="1">
    <location>
        <begin position="24"/>
        <end position="127"/>
    </location>
</feature>
<sequence length="127" mass="14143">MRNFNKLALATLGLALLAIPVAAHHSFAVYFDDQDRVTVEGTVTAFRFTNPHGTLVLDVDGTEWRAETNAPVVLQRRGWTRTSLRPGDHVTISGWRARDGRNYMRLMEARDADGQMIGTGRFGQNDG</sequence>
<evidence type="ECO:0000313" key="2">
    <source>
        <dbReference type="EMBL" id="MEL1249363.1"/>
    </source>
</evidence>
<reference evidence="2 3" key="1">
    <citation type="submission" date="2024-04" db="EMBL/GenBank/DDBJ databases">
        <title>Aurantiacibacter sp. DGU6 16S ribosomal RNA gene Genome sequencing and assembly.</title>
        <authorList>
            <person name="Park S."/>
        </authorList>
    </citation>
    <scope>NUCLEOTIDE SEQUENCE [LARGE SCALE GENOMIC DNA]</scope>
    <source>
        <strain evidence="2 3">DGU6</strain>
    </source>
</reference>
<evidence type="ECO:0000256" key="1">
    <source>
        <dbReference type="SAM" id="SignalP"/>
    </source>
</evidence>
<comment type="caution">
    <text evidence="2">The sequence shown here is derived from an EMBL/GenBank/DDBJ whole genome shotgun (WGS) entry which is preliminary data.</text>
</comment>
<evidence type="ECO:0000313" key="3">
    <source>
        <dbReference type="Proteomes" id="UP001497045"/>
    </source>
</evidence>
<keyword evidence="3" id="KW-1185">Reference proteome</keyword>
<protein>
    <submittedName>
        <fullName evidence="2">DUF6152 family protein</fullName>
    </submittedName>
</protein>
<dbReference type="RefSeq" id="WP_341671897.1">
    <property type="nucleotide sequence ID" value="NZ_JBBYHV010000001.1"/>
</dbReference>
<accession>A0ABU9IAE0</accession>
<proteinExistence type="predicted"/>
<dbReference type="Proteomes" id="UP001497045">
    <property type="component" value="Unassembled WGS sequence"/>
</dbReference>
<dbReference type="EMBL" id="JBBYHV010000001">
    <property type="protein sequence ID" value="MEL1249363.1"/>
    <property type="molecule type" value="Genomic_DNA"/>
</dbReference>
<name>A0ABU9IAE0_9SPHN</name>
<organism evidence="2 3">
    <name type="scientific">Aurantiacibacter gilvus</name>
    <dbReference type="NCBI Taxonomy" id="3139141"/>
    <lineage>
        <taxon>Bacteria</taxon>
        <taxon>Pseudomonadati</taxon>
        <taxon>Pseudomonadota</taxon>
        <taxon>Alphaproteobacteria</taxon>
        <taxon>Sphingomonadales</taxon>
        <taxon>Erythrobacteraceae</taxon>
        <taxon>Aurantiacibacter</taxon>
    </lineage>
</organism>